<evidence type="ECO:0000313" key="6">
    <source>
        <dbReference type="Proteomes" id="UP000023268"/>
    </source>
</evidence>
<dbReference type="Gene3D" id="3.90.180.10">
    <property type="entry name" value="Medium-chain alcohol dehydrogenases, catalytic domain"/>
    <property type="match status" value="1"/>
</dbReference>
<feature type="domain" description="Enoyl reductase (ER)" evidence="4">
    <location>
        <begin position="12"/>
        <end position="336"/>
    </location>
</feature>
<dbReference type="Pfam" id="PF08240">
    <property type="entry name" value="ADH_N"/>
    <property type="match status" value="1"/>
</dbReference>
<gene>
    <name evidence="5" type="ORF">AZ34_10845</name>
</gene>
<dbReference type="SUPFAM" id="SSF51735">
    <property type="entry name" value="NAD(P)-binding Rossmann-fold domains"/>
    <property type="match status" value="1"/>
</dbReference>
<dbReference type="InterPro" id="IPR020843">
    <property type="entry name" value="ER"/>
</dbReference>
<dbReference type="Proteomes" id="UP000023268">
    <property type="component" value="Unassembled WGS sequence"/>
</dbReference>
<proteinExistence type="predicted"/>
<keyword evidence="1" id="KW-0479">Metal-binding</keyword>
<keyword evidence="3" id="KW-0560">Oxidoreductase</keyword>
<protein>
    <submittedName>
        <fullName evidence="5">Sorbitol dehydrogenase</fullName>
    </submittedName>
</protein>
<dbReference type="InterPro" id="IPR011032">
    <property type="entry name" value="GroES-like_sf"/>
</dbReference>
<evidence type="ECO:0000256" key="2">
    <source>
        <dbReference type="ARBA" id="ARBA00022833"/>
    </source>
</evidence>
<dbReference type="GO" id="GO:0016491">
    <property type="term" value="F:oxidoreductase activity"/>
    <property type="evidence" value="ECO:0007669"/>
    <property type="project" value="UniProtKB-KW"/>
</dbReference>
<sequence length="344" mass="37032">MLALRKTRPEAGTELVEVPVPQTLEEGEVLVRVAAAGICGSDLHVDDWTASYAFIAPYLPVTLGHEFVGTIASGPRAGQRVVVRPSVTCGRCAHCQAQNFDACEQRRGIGMTRDGAFATWVRAPLRNCIPVPAGVSDTLASLVEPFSIAMQAVRQAGDLSGRTVLVMGPGTIGQAIAVLARRLGAARIVVTGFQDAVRLDTLRAMGFDDLVDVSQTPLTQWLTTRADLPPFDLVFEATGVPATITEALGLLRRDGVVVVTGIHDRPLSLDLTPFVRRQLQLRGSFRPPESDWPRVLDLMGELGEAIRPMVSHVLPLARAHEGFALAHGKQANKVLLVPEEHDGR</sequence>
<reference evidence="5 6" key="1">
    <citation type="submission" date="2014-02" db="EMBL/GenBank/DDBJ databases">
        <title>Draft Genome of Hylemonella gracilis isolated from the Niagara River.</title>
        <authorList>
            <person name="Pawlowski D.R."/>
            <person name="Koudelka G.B."/>
        </authorList>
    </citation>
    <scope>NUCLEOTIDE SEQUENCE [LARGE SCALE GENOMIC DNA]</scope>
    <source>
        <strain evidence="5 6">Niagara R</strain>
    </source>
</reference>
<dbReference type="InterPro" id="IPR036291">
    <property type="entry name" value="NAD(P)-bd_dom_sf"/>
</dbReference>
<evidence type="ECO:0000259" key="4">
    <source>
        <dbReference type="SMART" id="SM00829"/>
    </source>
</evidence>
<accession>A0A016XJZ4</accession>
<dbReference type="STRING" id="1458275.AZ34_10845"/>
<dbReference type="PANTHER" id="PTHR43401:SF2">
    <property type="entry name" value="L-THREONINE 3-DEHYDROGENASE"/>
    <property type="match status" value="1"/>
</dbReference>
<dbReference type="SMART" id="SM00829">
    <property type="entry name" value="PKS_ER"/>
    <property type="match status" value="1"/>
</dbReference>
<comment type="caution">
    <text evidence="5">The sequence shown here is derived from an EMBL/GenBank/DDBJ whole genome shotgun (WGS) entry which is preliminary data.</text>
</comment>
<dbReference type="Pfam" id="PF00107">
    <property type="entry name" value="ADH_zinc_N"/>
    <property type="match status" value="1"/>
</dbReference>
<evidence type="ECO:0000256" key="3">
    <source>
        <dbReference type="ARBA" id="ARBA00023002"/>
    </source>
</evidence>
<dbReference type="SUPFAM" id="SSF50129">
    <property type="entry name" value="GroES-like"/>
    <property type="match status" value="1"/>
</dbReference>
<dbReference type="InterPro" id="IPR013154">
    <property type="entry name" value="ADH-like_N"/>
</dbReference>
<dbReference type="AlphaFoldDB" id="A0A016XJZ4"/>
<keyword evidence="2" id="KW-0862">Zinc</keyword>
<dbReference type="Gene3D" id="3.40.50.720">
    <property type="entry name" value="NAD(P)-binding Rossmann-like Domain"/>
    <property type="match status" value="1"/>
</dbReference>
<dbReference type="PANTHER" id="PTHR43401">
    <property type="entry name" value="L-THREONINE 3-DEHYDROGENASE"/>
    <property type="match status" value="1"/>
</dbReference>
<evidence type="ECO:0000256" key="1">
    <source>
        <dbReference type="ARBA" id="ARBA00022723"/>
    </source>
</evidence>
<evidence type="ECO:0000313" key="5">
    <source>
        <dbReference type="EMBL" id="EYC51518.1"/>
    </source>
</evidence>
<dbReference type="InterPro" id="IPR013149">
    <property type="entry name" value="ADH-like_C"/>
</dbReference>
<dbReference type="GO" id="GO:0046872">
    <property type="term" value="F:metal ion binding"/>
    <property type="evidence" value="ECO:0007669"/>
    <property type="project" value="UniProtKB-KW"/>
</dbReference>
<organism evidence="5 6">
    <name type="scientific">Hylemonella gracilis str. Niagara R</name>
    <dbReference type="NCBI Taxonomy" id="1458275"/>
    <lineage>
        <taxon>Bacteria</taxon>
        <taxon>Pseudomonadati</taxon>
        <taxon>Pseudomonadota</taxon>
        <taxon>Betaproteobacteria</taxon>
        <taxon>Burkholderiales</taxon>
        <taxon>Comamonadaceae</taxon>
        <taxon>Hylemonella</taxon>
    </lineage>
</organism>
<dbReference type="InterPro" id="IPR050129">
    <property type="entry name" value="Zn_alcohol_dh"/>
</dbReference>
<dbReference type="eggNOG" id="COG1063">
    <property type="taxonomic scope" value="Bacteria"/>
</dbReference>
<dbReference type="OrthoDB" id="5484143at2"/>
<name>A0A016XJZ4_9BURK</name>
<dbReference type="EMBL" id="JEMG01000001">
    <property type="protein sequence ID" value="EYC51518.1"/>
    <property type="molecule type" value="Genomic_DNA"/>
</dbReference>